<evidence type="ECO:0000256" key="4">
    <source>
        <dbReference type="ARBA" id="ARBA00022825"/>
    </source>
</evidence>
<dbReference type="SUPFAM" id="SSF52317">
    <property type="entry name" value="Class I glutamine amidotransferase-like"/>
    <property type="match status" value="1"/>
</dbReference>
<evidence type="ECO:0000256" key="3">
    <source>
        <dbReference type="ARBA" id="ARBA00022801"/>
    </source>
</evidence>
<sequence length="207" mass="23206">MDLFLTSYLAGTKKLLKEFLQPLVSKEVVFIPTAANVEEYKEYVDEAISVFQELGFHIKMMDVAAMETSQIEELLKNCSCLYISSGNTFYLLQELKRKGIDKTIVDRVSDGIVYIGESAGAIIASADIEYNQIMDDKTVAEDLKDYSGMNLFNSYILPHYGEFPFAQSSKETLEAYGSSLDLLPLTNSQALIVTADGYKILEERSVR</sequence>
<dbReference type="EC" id="3.4.21.-" evidence="5"/>
<keyword evidence="2" id="KW-0645">Protease</keyword>
<evidence type="ECO:0000256" key="2">
    <source>
        <dbReference type="ARBA" id="ARBA00022670"/>
    </source>
</evidence>
<protein>
    <submittedName>
        <fullName evidence="5">Peptidase E</fullName>
        <ecNumber evidence="5">3.4.11.2</ecNumber>
        <ecNumber evidence="5">3.4.21.-</ecNumber>
    </submittedName>
</protein>
<gene>
    <name evidence="5" type="ORF">NCTC11391_02092</name>
</gene>
<reference evidence="5 6" key="1">
    <citation type="submission" date="2018-06" db="EMBL/GenBank/DDBJ databases">
        <authorList>
            <consortium name="Pathogen Informatics"/>
            <person name="Doyle S."/>
        </authorList>
    </citation>
    <scope>NUCLEOTIDE SEQUENCE [LARGE SCALE GENOMIC DNA]</scope>
    <source>
        <strain evidence="6">NCTC 11391</strain>
    </source>
</reference>
<dbReference type="EMBL" id="UHFA01000002">
    <property type="protein sequence ID" value="SUN37365.1"/>
    <property type="molecule type" value="Genomic_DNA"/>
</dbReference>
<keyword evidence="6" id="KW-1185">Reference proteome</keyword>
<dbReference type="Pfam" id="PF03575">
    <property type="entry name" value="Peptidase_S51"/>
    <property type="match status" value="1"/>
</dbReference>
<evidence type="ECO:0000313" key="5">
    <source>
        <dbReference type="EMBL" id="SUN37365.1"/>
    </source>
</evidence>
<dbReference type="Gene3D" id="3.40.50.880">
    <property type="match status" value="1"/>
</dbReference>
<dbReference type="GO" id="GO:0016285">
    <property type="term" value="F:alanyl aminopeptidase activity"/>
    <property type="evidence" value="ECO:0007669"/>
    <property type="project" value="UniProtKB-EC"/>
</dbReference>
<dbReference type="RefSeq" id="WP_115325174.1">
    <property type="nucleotide sequence ID" value="NZ_UHFA01000002.1"/>
</dbReference>
<dbReference type="Proteomes" id="UP000254082">
    <property type="component" value="Unassembled WGS sequence"/>
</dbReference>
<accession>A0A380JH74</accession>
<proteinExistence type="inferred from homology"/>
<keyword evidence="5" id="KW-0031">Aminopeptidase</keyword>
<dbReference type="OrthoDB" id="9778515at2"/>
<dbReference type="PANTHER" id="PTHR20842:SF0">
    <property type="entry name" value="ALPHA-ASPARTYL DIPEPTIDASE"/>
    <property type="match status" value="1"/>
</dbReference>
<organism evidence="5 6">
    <name type="scientific">Streptococcus downei MFe28</name>
    <dbReference type="NCBI Taxonomy" id="764290"/>
    <lineage>
        <taxon>Bacteria</taxon>
        <taxon>Bacillati</taxon>
        <taxon>Bacillota</taxon>
        <taxon>Bacilli</taxon>
        <taxon>Lactobacillales</taxon>
        <taxon>Streptococcaceae</taxon>
        <taxon>Streptococcus</taxon>
    </lineage>
</organism>
<comment type="similarity">
    <text evidence="1">Belongs to the peptidase S51 family.</text>
</comment>
<evidence type="ECO:0000256" key="1">
    <source>
        <dbReference type="ARBA" id="ARBA00006534"/>
    </source>
</evidence>
<keyword evidence="3 5" id="KW-0378">Hydrolase</keyword>
<dbReference type="InterPro" id="IPR029062">
    <property type="entry name" value="Class_I_gatase-like"/>
</dbReference>
<keyword evidence="4" id="KW-0720">Serine protease</keyword>
<dbReference type="GO" id="GO:0006508">
    <property type="term" value="P:proteolysis"/>
    <property type="evidence" value="ECO:0007669"/>
    <property type="project" value="UniProtKB-KW"/>
</dbReference>
<dbReference type="GO" id="GO:0008236">
    <property type="term" value="F:serine-type peptidase activity"/>
    <property type="evidence" value="ECO:0007669"/>
    <property type="project" value="UniProtKB-KW"/>
</dbReference>
<dbReference type="InterPro" id="IPR005320">
    <property type="entry name" value="Peptidase_S51"/>
</dbReference>
<name>A0A380JH74_STRDO</name>
<evidence type="ECO:0000313" key="6">
    <source>
        <dbReference type="Proteomes" id="UP000254082"/>
    </source>
</evidence>
<dbReference type="EC" id="3.4.11.2" evidence="5"/>
<dbReference type="PANTHER" id="PTHR20842">
    <property type="entry name" value="PROTEASE S51 ALPHA-ASPARTYL DIPEPTIDASE"/>
    <property type="match status" value="1"/>
</dbReference>
<dbReference type="AlphaFoldDB" id="A0A380JH74"/>